<dbReference type="AlphaFoldDB" id="A0AAD4TIT1"/>
<comment type="caution">
    <text evidence="2">The sequence shown here is derived from an EMBL/GenBank/DDBJ whole genome shotgun (WGS) entry which is preliminary data.</text>
</comment>
<gene>
    <name evidence="2" type="ORF">MKW98_029940</name>
</gene>
<keyword evidence="3" id="KW-1185">Reference proteome</keyword>
<dbReference type="Proteomes" id="UP001202328">
    <property type="component" value="Unassembled WGS sequence"/>
</dbReference>
<proteinExistence type="predicted"/>
<dbReference type="Pfam" id="PF12507">
    <property type="entry name" value="HCMV_UL139"/>
    <property type="match status" value="1"/>
</dbReference>
<evidence type="ECO:0000313" key="2">
    <source>
        <dbReference type="EMBL" id="KAI3962781.1"/>
    </source>
</evidence>
<dbReference type="InterPro" id="IPR021042">
    <property type="entry name" value="Herpes_UL139_cytomegalovirus"/>
</dbReference>
<evidence type="ECO:0000256" key="1">
    <source>
        <dbReference type="SAM" id="Coils"/>
    </source>
</evidence>
<keyword evidence="1" id="KW-0175">Coiled coil</keyword>
<sequence>MALPFAFQERLQQMEETRNQRLTLLQAEKEVQNKKSSILSSKISNIRSMEQRCLVLEQINAASKYKILAYKSEIESVEARYQTAAHQFRVLKSELNELEESEKEKERFYERKNFEMKEFRESVDKCLSENRVLVEEIKKSIDELKSSLEEFQTKNECLDNFGIVAVEARKTELLLVKQNLDRSLASNYQLRTQLQKQLYNSLISAERKKNDSEQLKKAKYTQRNDEGNCNH</sequence>
<dbReference type="PANTHER" id="PTHR37214:SF2">
    <property type="entry name" value="CYTOMEGALOVIRUS UL139 PROTEIN"/>
    <property type="match status" value="1"/>
</dbReference>
<dbReference type="PANTHER" id="PTHR37214">
    <property type="entry name" value="CYTOMEGALOVIRUS UL139 PROTEIN"/>
    <property type="match status" value="1"/>
</dbReference>
<dbReference type="EMBL" id="JAJJMB010000242">
    <property type="protein sequence ID" value="KAI3962781.1"/>
    <property type="molecule type" value="Genomic_DNA"/>
</dbReference>
<reference evidence="2" key="1">
    <citation type="submission" date="2022-04" db="EMBL/GenBank/DDBJ databases">
        <title>A functionally conserved STORR gene fusion in Papaver species that diverged 16.8 million years ago.</title>
        <authorList>
            <person name="Catania T."/>
        </authorList>
    </citation>
    <scope>NUCLEOTIDE SEQUENCE</scope>
    <source>
        <strain evidence="2">S-188037</strain>
    </source>
</reference>
<evidence type="ECO:0000313" key="3">
    <source>
        <dbReference type="Proteomes" id="UP001202328"/>
    </source>
</evidence>
<accession>A0AAD4TIT1</accession>
<protein>
    <submittedName>
        <fullName evidence="2">Uncharacterized protein</fullName>
    </submittedName>
</protein>
<feature type="coiled-coil region" evidence="1">
    <location>
        <begin position="81"/>
        <end position="154"/>
    </location>
</feature>
<name>A0AAD4TIT1_9MAGN</name>
<organism evidence="2 3">
    <name type="scientific">Papaver atlanticum</name>
    <dbReference type="NCBI Taxonomy" id="357466"/>
    <lineage>
        <taxon>Eukaryota</taxon>
        <taxon>Viridiplantae</taxon>
        <taxon>Streptophyta</taxon>
        <taxon>Embryophyta</taxon>
        <taxon>Tracheophyta</taxon>
        <taxon>Spermatophyta</taxon>
        <taxon>Magnoliopsida</taxon>
        <taxon>Ranunculales</taxon>
        <taxon>Papaveraceae</taxon>
        <taxon>Papaveroideae</taxon>
        <taxon>Papaver</taxon>
    </lineage>
</organism>